<evidence type="ECO:0000313" key="2">
    <source>
        <dbReference type="EMBL" id="RXJ00234.1"/>
    </source>
</evidence>
<comment type="caution">
    <text evidence="2">The sequence shown here is derived from an EMBL/GenBank/DDBJ whole genome shotgun (WGS) entry which is preliminary data.</text>
</comment>
<dbReference type="OrthoDB" id="2455559at2"/>
<gene>
    <name evidence="2" type="ORF">DS745_11920</name>
</gene>
<dbReference type="EMBL" id="QOUX01000039">
    <property type="protein sequence ID" value="RXJ00234.1"/>
    <property type="molecule type" value="Genomic_DNA"/>
</dbReference>
<dbReference type="Pfam" id="PF13789">
    <property type="entry name" value="DUF4181"/>
    <property type="match status" value="1"/>
</dbReference>
<dbReference type="AlphaFoldDB" id="A0A4Q0VRM4"/>
<name>A0A4Q0VRM4_9BACI</name>
<keyword evidence="3" id="KW-1185">Reference proteome</keyword>
<keyword evidence="1" id="KW-0472">Membrane</keyword>
<keyword evidence="1" id="KW-0812">Transmembrane</keyword>
<reference evidence="2 3" key="1">
    <citation type="journal article" date="2019" name="Int. J. Syst. Evol. Microbiol.">
        <title>Anaerobacillus alkaliphilus sp. nov., a novel alkaliphilic and moderately halophilic bacterium.</title>
        <authorList>
            <person name="Borsodi A.K."/>
            <person name="Aszalos J.M."/>
            <person name="Bihari P."/>
            <person name="Nagy I."/>
            <person name="Schumann P."/>
            <person name="Sproer C."/>
            <person name="Kovacs A.L."/>
            <person name="Boka K."/>
            <person name="Dobosy P."/>
            <person name="Ovari M."/>
            <person name="Szili-Kovacs T."/>
            <person name="Toth E."/>
        </authorList>
    </citation>
    <scope>NUCLEOTIDE SEQUENCE [LARGE SCALE GENOMIC DNA]</scope>
    <source>
        <strain evidence="2 3">B16-10</strain>
    </source>
</reference>
<feature type="transmembrane region" description="Helical" evidence="1">
    <location>
        <begin position="67"/>
        <end position="83"/>
    </location>
</feature>
<dbReference type="RefSeq" id="WP_129078455.1">
    <property type="nucleotide sequence ID" value="NZ_QOUX01000039.1"/>
</dbReference>
<organism evidence="2 3">
    <name type="scientific">Anaerobacillus alkaliphilus</name>
    <dbReference type="NCBI Taxonomy" id="1548597"/>
    <lineage>
        <taxon>Bacteria</taxon>
        <taxon>Bacillati</taxon>
        <taxon>Bacillota</taxon>
        <taxon>Bacilli</taxon>
        <taxon>Bacillales</taxon>
        <taxon>Bacillaceae</taxon>
        <taxon>Anaerobacillus</taxon>
    </lineage>
</organism>
<feature type="transmembrane region" description="Helical" evidence="1">
    <location>
        <begin position="6"/>
        <end position="22"/>
    </location>
</feature>
<dbReference type="Proteomes" id="UP000290649">
    <property type="component" value="Unassembled WGS sequence"/>
</dbReference>
<feature type="transmembrane region" description="Helical" evidence="1">
    <location>
        <begin position="95"/>
        <end position="117"/>
    </location>
</feature>
<evidence type="ECO:0000256" key="1">
    <source>
        <dbReference type="SAM" id="Phobius"/>
    </source>
</evidence>
<dbReference type="InterPro" id="IPR025441">
    <property type="entry name" value="DUF4181"/>
</dbReference>
<protein>
    <submittedName>
        <fullName evidence="2">DUF4181 domain-containing protein</fullName>
    </submittedName>
</protein>
<feature type="transmembrane region" description="Helical" evidence="1">
    <location>
        <begin position="43"/>
        <end position="61"/>
    </location>
</feature>
<evidence type="ECO:0000313" key="3">
    <source>
        <dbReference type="Proteomes" id="UP000290649"/>
    </source>
</evidence>
<proteinExistence type="predicted"/>
<keyword evidence="1" id="KW-1133">Transmembrane helix</keyword>
<accession>A0A4Q0VRM4</accession>
<sequence length="248" mass="29072">MIEVFIFLGLVFILWVLTNRKVKARFNLEERVGFRRHVHPTQIWGEIYIILIMLFILYLVGPDQSEYAVIFGFIIPLGLYQLFMEWKYDRASNHYRLTIVNISFLIIAFVGLLIFTFPKTINETYQIFIFSEDGEFSEKIEIEVNGKLRRNLFYGDMFEGKMAMAEQEFLTINYGRENKISFRANQFLHTMVGLNSSNRGEVWTEKDMVSFAGKLIELEPFTSNHVKFAGPAETIEEALLLYEQLTPQ</sequence>